<evidence type="ECO:0000256" key="4">
    <source>
        <dbReference type="ARBA" id="ARBA00022989"/>
    </source>
</evidence>
<dbReference type="SUPFAM" id="SSF103473">
    <property type="entry name" value="MFS general substrate transporter"/>
    <property type="match status" value="1"/>
</dbReference>
<evidence type="ECO:0000313" key="8">
    <source>
        <dbReference type="EMBL" id="ACE84057.1"/>
    </source>
</evidence>
<dbReference type="CDD" id="cd17324">
    <property type="entry name" value="MFS_NepI_like"/>
    <property type="match status" value="1"/>
</dbReference>
<feature type="transmembrane region" description="Helical" evidence="6">
    <location>
        <begin position="133"/>
        <end position="149"/>
    </location>
</feature>
<keyword evidence="3 6" id="KW-0812">Transmembrane</keyword>
<feature type="transmembrane region" description="Helical" evidence="6">
    <location>
        <begin position="315"/>
        <end position="335"/>
    </location>
</feature>
<evidence type="ECO:0000256" key="2">
    <source>
        <dbReference type="ARBA" id="ARBA00022475"/>
    </source>
</evidence>
<keyword evidence="2" id="KW-1003">Cell membrane</keyword>
<feature type="transmembrane region" description="Helical" evidence="6">
    <location>
        <begin position="383"/>
        <end position="401"/>
    </location>
</feature>
<dbReference type="InterPro" id="IPR020846">
    <property type="entry name" value="MFS_dom"/>
</dbReference>
<dbReference type="InterPro" id="IPR036259">
    <property type="entry name" value="MFS_trans_sf"/>
</dbReference>
<reference evidence="8 9" key="1">
    <citation type="journal article" date="2008" name="J. Bacteriol.">
        <title>Insights into plant cell wall degradation from the genome sequence of the soil bacterium Cellvibrio japonicus.</title>
        <authorList>
            <person name="Deboy R.T."/>
            <person name="Mongodin E.F."/>
            <person name="Fouts D.E."/>
            <person name="Tailford L.E."/>
            <person name="Khouri H."/>
            <person name="Emerson J.B."/>
            <person name="Mohamoud Y."/>
            <person name="Watkins K."/>
            <person name="Henrissat B."/>
            <person name="Gilbert H.J."/>
            <person name="Nelson K.E."/>
        </authorList>
    </citation>
    <scope>NUCLEOTIDE SEQUENCE [LARGE SCALE GENOMIC DNA]</scope>
    <source>
        <strain evidence="8 9">Ueda107</strain>
    </source>
</reference>
<dbReference type="GO" id="GO:0022857">
    <property type="term" value="F:transmembrane transporter activity"/>
    <property type="evidence" value="ECO:0007669"/>
    <property type="project" value="InterPro"/>
</dbReference>
<feature type="domain" description="Major facilitator superfamily (MFS) profile" evidence="7">
    <location>
        <begin position="31"/>
        <end position="405"/>
    </location>
</feature>
<keyword evidence="5 6" id="KW-0472">Membrane</keyword>
<dbReference type="HOGENOM" id="CLU_001265_61_2_6"/>
<feature type="transmembrane region" description="Helical" evidence="6">
    <location>
        <begin position="293"/>
        <end position="309"/>
    </location>
</feature>
<dbReference type="STRING" id="498211.CJA_0233"/>
<dbReference type="PANTHER" id="PTHR43124:SF3">
    <property type="entry name" value="CHLORAMPHENICOL EFFLUX PUMP RV0191"/>
    <property type="match status" value="1"/>
</dbReference>
<dbReference type="Proteomes" id="UP000001036">
    <property type="component" value="Chromosome"/>
</dbReference>
<evidence type="ECO:0000256" key="3">
    <source>
        <dbReference type="ARBA" id="ARBA00022692"/>
    </source>
</evidence>
<dbReference type="Pfam" id="PF07690">
    <property type="entry name" value="MFS_1"/>
    <property type="match status" value="1"/>
</dbReference>
<feature type="transmembrane region" description="Helical" evidence="6">
    <location>
        <begin position="262"/>
        <end position="281"/>
    </location>
</feature>
<accession>B3PGH8</accession>
<dbReference type="PANTHER" id="PTHR43124">
    <property type="entry name" value="PURINE EFFLUX PUMP PBUE"/>
    <property type="match status" value="1"/>
</dbReference>
<dbReference type="eggNOG" id="COG2814">
    <property type="taxonomic scope" value="Bacteria"/>
</dbReference>
<organism evidence="8 9">
    <name type="scientific">Cellvibrio japonicus (strain Ueda107)</name>
    <name type="common">Pseudomonas fluorescens subsp. cellulosa</name>
    <dbReference type="NCBI Taxonomy" id="498211"/>
    <lineage>
        <taxon>Bacteria</taxon>
        <taxon>Pseudomonadati</taxon>
        <taxon>Pseudomonadota</taxon>
        <taxon>Gammaproteobacteria</taxon>
        <taxon>Cellvibrionales</taxon>
        <taxon>Cellvibrionaceae</taxon>
        <taxon>Cellvibrio</taxon>
    </lineage>
</organism>
<feature type="transmembrane region" description="Helical" evidence="6">
    <location>
        <begin position="156"/>
        <end position="174"/>
    </location>
</feature>
<keyword evidence="9" id="KW-1185">Reference proteome</keyword>
<evidence type="ECO:0000313" key="9">
    <source>
        <dbReference type="Proteomes" id="UP000001036"/>
    </source>
</evidence>
<sequence>MLLIDCYCLEVLGLSSSVVSAEAASPTFFIALLAMGLGSFAIGVGEFISMGLLPEISTSLVITIPQAGHAISAYALGVVIGAPLLAIASTGRSRTRMLVVMMGLYALANIASALAPGYWSFMVLRLLSGFPHGTYFGIASLVAASLAPAHMRARAVAYVMLGLSLATLVGVPVATGLGQWLGWRSAFVLVGLIALASVICIIKFVPAEPARAGARIAHELSMFTNRQVWITLGIGAIGFGGLFAIFSYVKPTLMSLAGLTEVGVPLVLALFGAGMVVGNIVGSHMADKDLLGTIKRCLIWSMLACAFFALTASHLLLACLAVFCVGTVVVIGPAVQIRLMDVAGKAQTMAAAMNHSAFNFANAAGAFLGGVAIDAGFGYASTGWVGLFLSAAGLAMFYWMLVDARRQARCVAG</sequence>
<dbReference type="AlphaFoldDB" id="B3PGH8"/>
<dbReference type="PROSITE" id="PS50850">
    <property type="entry name" value="MFS"/>
    <property type="match status" value="1"/>
</dbReference>
<dbReference type="Gene3D" id="1.20.1250.20">
    <property type="entry name" value="MFS general substrate transporter like domains"/>
    <property type="match status" value="2"/>
</dbReference>
<feature type="transmembrane region" description="Helical" evidence="6">
    <location>
        <begin position="186"/>
        <end position="207"/>
    </location>
</feature>
<feature type="transmembrane region" description="Helical" evidence="6">
    <location>
        <begin position="99"/>
        <end position="121"/>
    </location>
</feature>
<evidence type="ECO:0000256" key="1">
    <source>
        <dbReference type="ARBA" id="ARBA00004651"/>
    </source>
</evidence>
<feature type="transmembrane region" description="Helical" evidence="6">
    <location>
        <begin position="228"/>
        <end position="250"/>
    </location>
</feature>
<evidence type="ECO:0000256" key="5">
    <source>
        <dbReference type="ARBA" id="ARBA00023136"/>
    </source>
</evidence>
<dbReference type="InterPro" id="IPR050189">
    <property type="entry name" value="MFS_Efflux_Transporters"/>
</dbReference>
<keyword evidence="4 6" id="KW-1133">Transmembrane helix</keyword>
<dbReference type="KEGG" id="cja:CJA_0233"/>
<evidence type="ECO:0000259" key="7">
    <source>
        <dbReference type="PROSITE" id="PS50850"/>
    </source>
</evidence>
<evidence type="ECO:0000256" key="6">
    <source>
        <dbReference type="SAM" id="Phobius"/>
    </source>
</evidence>
<protein>
    <submittedName>
        <fullName evidence="8">Putative transmembrane efflux protein</fullName>
    </submittedName>
</protein>
<feature type="transmembrane region" description="Helical" evidence="6">
    <location>
        <begin position="28"/>
        <end position="48"/>
    </location>
</feature>
<comment type="subcellular location">
    <subcellularLocation>
        <location evidence="1">Cell membrane</location>
        <topology evidence="1">Multi-pass membrane protein</topology>
    </subcellularLocation>
</comment>
<dbReference type="EMBL" id="CP000934">
    <property type="protein sequence ID" value="ACE84057.1"/>
    <property type="molecule type" value="Genomic_DNA"/>
</dbReference>
<feature type="transmembrane region" description="Helical" evidence="6">
    <location>
        <begin position="68"/>
        <end position="87"/>
    </location>
</feature>
<proteinExistence type="predicted"/>
<gene>
    <name evidence="8" type="ordered locus">CJA_0233</name>
</gene>
<dbReference type="InterPro" id="IPR011701">
    <property type="entry name" value="MFS"/>
</dbReference>
<feature type="transmembrane region" description="Helical" evidence="6">
    <location>
        <begin position="356"/>
        <end position="377"/>
    </location>
</feature>
<name>B3PGH8_CELJU</name>
<dbReference type="GO" id="GO:0005886">
    <property type="term" value="C:plasma membrane"/>
    <property type="evidence" value="ECO:0007669"/>
    <property type="project" value="UniProtKB-SubCell"/>
</dbReference>